<evidence type="ECO:0000256" key="6">
    <source>
        <dbReference type="ARBA" id="ARBA00023136"/>
    </source>
</evidence>
<dbReference type="AlphaFoldDB" id="A0A9W7E262"/>
<dbReference type="GO" id="GO:0046514">
    <property type="term" value="P:ceramide catabolic process"/>
    <property type="evidence" value="ECO:0007669"/>
    <property type="project" value="TreeGrafter"/>
</dbReference>
<keyword evidence="7" id="KW-0479">Metal-binding</keyword>
<dbReference type="InterPro" id="IPR008901">
    <property type="entry name" value="ACER"/>
</dbReference>
<evidence type="ECO:0000256" key="9">
    <source>
        <dbReference type="SAM" id="Phobius"/>
    </source>
</evidence>
<protein>
    <recommendedName>
        <fullName evidence="13">Alkaline phytoceramidase</fullName>
    </recommendedName>
</protein>
<feature type="binding site" evidence="7">
    <location>
        <position position="61"/>
    </location>
    <ligand>
        <name>Ca(2+)</name>
        <dbReference type="ChEBI" id="CHEBI:29108"/>
    </ligand>
</feature>
<feature type="signal peptide" evidence="10">
    <location>
        <begin position="1"/>
        <end position="27"/>
    </location>
</feature>
<dbReference type="GO" id="GO:0046513">
    <property type="term" value="P:ceramide biosynthetic process"/>
    <property type="evidence" value="ECO:0007669"/>
    <property type="project" value="TreeGrafter"/>
</dbReference>
<evidence type="ECO:0000313" key="12">
    <source>
        <dbReference type="Proteomes" id="UP001165122"/>
    </source>
</evidence>
<dbReference type="GO" id="GO:0046872">
    <property type="term" value="F:metal ion binding"/>
    <property type="evidence" value="ECO:0007669"/>
    <property type="project" value="UniProtKB-KW"/>
</dbReference>
<name>A0A9W7E262_9STRA</name>
<accession>A0A9W7E262</accession>
<feature type="transmembrane region" description="Helical" evidence="9">
    <location>
        <begin position="121"/>
        <end position="138"/>
    </location>
</feature>
<evidence type="ECO:0000256" key="10">
    <source>
        <dbReference type="SAM" id="SignalP"/>
    </source>
</evidence>
<keyword evidence="12" id="KW-1185">Reference proteome</keyword>
<keyword evidence="7" id="KW-0106">Calcium</keyword>
<dbReference type="PANTHER" id="PTHR46187">
    <property type="entry name" value="ALKALINE CERAMIDASE 3"/>
    <property type="match status" value="1"/>
</dbReference>
<keyword evidence="4" id="KW-0378">Hydrolase</keyword>
<dbReference type="EMBL" id="BRXW01000531">
    <property type="protein sequence ID" value="GMH63482.1"/>
    <property type="molecule type" value="Genomic_DNA"/>
</dbReference>
<feature type="binding site" evidence="7">
    <location>
        <position position="47"/>
    </location>
    <ligand>
        <name>Ca(2+)</name>
        <dbReference type="ChEBI" id="CHEBI:29108"/>
    </ligand>
</feature>
<feature type="binding site" evidence="8">
    <location>
        <position position="259"/>
    </location>
    <ligand>
        <name>Zn(2+)</name>
        <dbReference type="ChEBI" id="CHEBI:29105"/>
        <note>catalytic</note>
    </ligand>
</feature>
<feature type="transmembrane region" description="Helical" evidence="9">
    <location>
        <begin position="150"/>
        <end position="168"/>
    </location>
</feature>
<comment type="caution">
    <text evidence="11">The sequence shown here is derived from an EMBL/GenBank/DDBJ whole genome shotgun (WGS) entry which is preliminary data.</text>
</comment>
<proteinExistence type="inferred from homology"/>
<feature type="binding site" evidence="7">
    <location>
        <position position="49"/>
    </location>
    <ligand>
        <name>Ca(2+)</name>
        <dbReference type="ChEBI" id="CHEBI:29108"/>
    </ligand>
</feature>
<sequence length="309" mass="35394">MALITFSSISLLTTSLYFFSKPESLDAKTTDRTIWGHWGKPTAEFNWCEKDYPEGWWYVAEPWNTLSSLLYCAVAGLAYTQNREHLSPPLLLILLFIALIGLGSAMFHGSLLYSTQLLDEIPMSYLVFSAAHLLYSRGKNPPDNFFRRSMPYAVFFVATTMTAALWTVEDGWMYEVTRGFLTLSFTGCFIFIFCVGAKLAEEVETAGGNRDDVTFLFELAFWSFVIAIMCWIIDIMCCTHLHYLPYSFPYPHLHALGWHGFSSFGLYFIFLTLAVHDCRVTRNLNVKVKFNQHSRFSLPVIELLKSKTK</sequence>
<evidence type="ECO:0008006" key="13">
    <source>
        <dbReference type="Google" id="ProtNLM"/>
    </source>
</evidence>
<evidence type="ECO:0000256" key="7">
    <source>
        <dbReference type="PIRSR" id="PIRSR608901-1"/>
    </source>
</evidence>
<feature type="transmembrane region" description="Helical" evidence="9">
    <location>
        <begin position="180"/>
        <end position="200"/>
    </location>
</feature>
<dbReference type="GO" id="GO:0005789">
    <property type="term" value="C:endoplasmic reticulum membrane"/>
    <property type="evidence" value="ECO:0007669"/>
    <property type="project" value="TreeGrafter"/>
</dbReference>
<dbReference type="Pfam" id="PF05875">
    <property type="entry name" value="Ceramidase"/>
    <property type="match status" value="1"/>
</dbReference>
<feature type="transmembrane region" description="Helical" evidence="9">
    <location>
        <begin position="255"/>
        <end position="275"/>
    </location>
</feature>
<evidence type="ECO:0000256" key="5">
    <source>
        <dbReference type="ARBA" id="ARBA00022989"/>
    </source>
</evidence>
<dbReference type="GO" id="GO:0016811">
    <property type="term" value="F:hydrolase activity, acting on carbon-nitrogen (but not peptide) bonds, in linear amides"/>
    <property type="evidence" value="ECO:0007669"/>
    <property type="project" value="InterPro"/>
</dbReference>
<evidence type="ECO:0000256" key="4">
    <source>
        <dbReference type="ARBA" id="ARBA00022801"/>
    </source>
</evidence>
<feature type="transmembrane region" description="Helical" evidence="9">
    <location>
        <begin position="221"/>
        <end position="243"/>
    </location>
</feature>
<reference evidence="12" key="1">
    <citation type="journal article" date="2023" name="Commun. Biol.">
        <title>Genome analysis of Parmales, the sister group of diatoms, reveals the evolutionary specialization of diatoms from phago-mixotrophs to photoautotrophs.</title>
        <authorList>
            <person name="Ban H."/>
            <person name="Sato S."/>
            <person name="Yoshikawa S."/>
            <person name="Yamada K."/>
            <person name="Nakamura Y."/>
            <person name="Ichinomiya M."/>
            <person name="Sato N."/>
            <person name="Blanc-Mathieu R."/>
            <person name="Endo H."/>
            <person name="Kuwata A."/>
            <person name="Ogata H."/>
        </authorList>
    </citation>
    <scope>NUCLEOTIDE SEQUENCE [LARGE SCALE GENOMIC DNA]</scope>
    <source>
        <strain evidence="12">NIES 3700</strain>
    </source>
</reference>
<evidence type="ECO:0000313" key="11">
    <source>
        <dbReference type="EMBL" id="GMH63482.1"/>
    </source>
</evidence>
<comment type="cofactor">
    <cofactor evidence="8">
        <name>Zn(2+)</name>
        <dbReference type="ChEBI" id="CHEBI:29105"/>
    </cofactor>
</comment>
<keyword evidence="10" id="KW-0732">Signal</keyword>
<keyword evidence="5 9" id="KW-1133">Transmembrane helix</keyword>
<evidence type="ECO:0000256" key="3">
    <source>
        <dbReference type="ARBA" id="ARBA00022692"/>
    </source>
</evidence>
<dbReference type="Proteomes" id="UP001165122">
    <property type="component" value="Unassembled WGS sequence"/>
</dbReference>
<organism evidence="11 12">
    <name type="scientific">Triparma laevis f. longispina</name>
    <dbReference type="NCBI Taxonomy" id="1714387"/>
    <lineage>
        <taxon>Eukaryota</taxon>
        <taxon>Sar</taxon>
        <taxon>Stramenopiles</taxon>
        <taxon>Ochrophyta</taxon>
        <taxon>Bolidophyceae</taxon>
        <taxon>Parmales</taxon>
        <taxon>Triparmaceae</taxon>
        <taxon>Triparma</taxon>
    </lineage>
</organism>
<feature type="chain" id="PRO_5040807665" description="Alkaline phytoceramidase" evidence="10">
    <location>
        <begin position="28"/>
        <end position="309"/>
    </location>
</feature>
<gene>
    <name evidence="11" type="ORF">TrLO_g4017</name>
</gene>
<evidence type="ECO:0000256" key="8">
    <source>
        <dbReference type="PIRSR" id="PIRSR608901-2"/>
    </source>
</evidence>
<keyword evidence="3 9" id="KW-0812">Transmembrane</keyword>
<feature type="transmembrane region" description="Helical" evidence="9">
    <location>
        <begin position="91"/>
        <end position="109"/>
    </location>
</feature>
<dbReference type="PANTHER" id="PTHR46187:SF3">
    <property type="entry name" value="ALKALINE CERAMIDASE 3"/>
    <property type="match status" value="1"/>
</dbReference>
<keyword evidence="6 9" id="KW-0472">Membrane</keyword>
<comment type="subcellular location">
    <subcellularLocation>
        <location evidence="1">Membrane</location>
        <topology evidence="1">Multi-pass membrane protein</topology>
    </subcellularLocation>
</comment>
<dbReference type="OrthoDB" id="187171at2759"/>
<feature type="binding site" evidence="8">
    <location>
        <position position="108"/>
    </location>
    <ligand>
        <name>Zn(2+)</name>
        <dbReference type="ChEBI" id="CHEBI:29105"/>
        <note>catalytic</note>
    </ligand>
</feature>
<comment type="similarity">
    <text evidence="2">Belongs to the alkaline ceramidase family.</text>
</comment>
<evidence type="ECO:0000256" key="1">
    <source>
        <dbReference type="ARBA" id="ARBA00004141"/>
    </source>
</evidence>
<feature type="binding site" evidence="8">
    <location>
        <position position="254"/>
    </location>
    <ligand>
        <name>Zn(2+)</name>
        <dbReference type="ChEBI" id="CHEBI:29105"/>
        <note>catalytic</note>
    </ligand>
</feature>
<evidence type="ECO:0000256" key="2">
    <source>
        <dbReference type="ARBA" id="ARBA00009780"/>
    </source>
</evidence>
<keyword evidence="8" id="KW-0862">Zinc</keyword>